<dbReference type="Proteomes" id="UP001465426">
    <property type="component" value="Unassembled WGS sequence"/>
</dbReference>
<organism evidence="1 2">
    <name type="scientific">Niallia hominis</name>
    <dbReference type="NCBI Taxonomy" id="3133173"/>
    <lineage>
        <taxon>Bacteria</taxon>
        <taxon>Bacillati</taxon>
        <taxon>Bacillota</taxon>
        <taxon>Bacilli</taxon>
        <taxon>Bacillales</taxon>
        <taxon>Bacillaceae</taxon>
        <taxon>Niallia</taxon>
    </lineage>
</organism>
<comment type="caution">
    <text evidence="1">The sequence shown here is derived from an EMBL/GenBank/DDBJ whole genome shotgun (WGS) entry which is preliminary data.</text>
</comment>
<gene>
    <name evidence="1" type="ORF">WMO63_07235</name>
</gene>
<proteinExistence type="predicted"/>
<keyword evidence="2" id="KW-1185">Reference proteome</keyword>
<name>A0ABV1EYP4_9BACI</name>
<dbReference type="RefSeq" id="WP_349204560.1">
    <property type="nucleotide sequence ID" value="NZ_JBBMFN010000012.1"/>
</dbReference>
<evidence type="ECO:0000313" key="1">
    <source>
        <dbReference type="EMBL" id="MEQ2465458.1"/>
    </source>
</evidence>
<sequence length="44" mass="5018">MAKKQLVELVNKMKKSGIKISFTKPRSQFSVAIQQKNKLTTTTH</sequence>
<protein>
    <submittedName>
        <fullName evidence="1">Uncharacterized protein</fullName>
    </submittedName>
</protein>
<dbReference type="EMBL" id="JBBMFN010000012">
    <property type="protein sequence ID" value="MEQ2465458.1"/>
    <property type="molecule type" value="Genomic_DNA"/>
</dbReference>
<evidence type="ECO:0000313" key="2">
    <source>
        <dbReference type="Proteomes" id="UP001465426"/>
    </source>
</evidence>
<accession>A0ABV1EYP4</accession>
<reference evidence="1 2" key="1">
    <citation type="submission" date="2024-03" db="EMBL/GenBank/DDBJ databases">
        <title>Human intestinal bacterial collection.</title>
        <authorList>
            <person name="Pauvert C."/>
            <person name="Hitch T.C.A."/>
            <person name="Clavel T."/>
        </authorList>
    </citation>
    <scope>NUCLEOTIDE SEQUENCE [LARGE SCALE GENOMIC DNA]</scope>
    <source>
        <strain evidence="1 2">CLA-SR-H024</strain>
    </source>
</reference>